<dbReference type="Gene3D" id="2.70.98.10">
    <property type="match status" value="1"/>
</dbReference>
<keyword evidence="10" id="KW-1185">Reference proteome</keyword>
<evidence type="ECO:0000256" key="1">
    <source>
        <dbReference type="ARBA" id="ARBA00001614"/>
    </source>
</evidence>
<comment type="similarity">
    <text evidence="3 8">Belongs to the aldose epimerase family.</text>
</comment>
<evidence type="ECO:0000256" key="3">
    <source>
        <dbReference type="ARBA" id="ARBA00006206"/>
    </source>
</evidence>
<name>A0ABR9QH84_9BACI</name>
<dbReference type="SUPFAM" id="SSF74650">
    <property type="entry name" value="Galactose mutarotase-like"/>
    <property type="match status" value="1"/>
</dbReference>
<dbReference type="InterPro" id="IPR008183">
    <property type="entry name" value="Aldose_1/G6P_1-epimerase"/>
</dbReference>
<dbReference type="EMBL" id="JADCLJ010000018">
    <property type="protein sequence ID" value="MBE4907852.1"/>
    <property type="molecule type" value="Genomic_DNA"/>
</dbReference>
<dbReference type="InterPro" id="IPR015443">
    <property type="entry name" value="Aldose_1-epimerase"/>
</dbReference>
<dbReference type="PIRSF" id="PIRSF005096">
    <property type="entry name" value="GALM"/>
    <property type="match status" value="1"/>
</dbReference>
<evidence type="ECO:0000256" key="8">
    <source>
        <dbReference type="PIRNR" id="PIRNR005096"/>
    </source>
</evidence>
<dbReference type="Pfam" id="PF01263">
    <property type="entry name" value="Aldose_epim"/>
    <property type="match status" value="1"/>
</dbReference>
<organism evidence="9 10">
    <name type="scientific">Litchfieldia luteola</name>
    <dbReference type="NCBI Taxonomy" id="682179"/>
    <lineage>
        <taxon>Bacteria</taxon>
        <taxon>Bacillati</taxon>
        <taxon>Bacillota</taxon>
        <taxon>Bacilli</taxon>
        <taxon>Bacillales</taxon>
        <taxon>Bacillaceae</taxon>
        <taxon>Litchfieldia</taxon>
    </lineage>
</organism>
<dbReference type="InterPro" id="IPR047215">
    <property type="entry name" value="Galactose_mutarotase-like"/>
</dbReference>
<dbReference type="InterPro" id="IPR011013">
    <property type="entry name" value="Gal_mutarotase_sf_dom"/>
</dbReference>
<evidence type="ECO:0000313" key="9">
    <source>
        <dbReference type="EMBL" id="MBE4907852.1"/>
    </source>
</evidence>
<protein>
    <recommendedName>
        <fullName evidence="5 8">Aldose 1-epimerase</fullName>
        <ecNumber evidence="4 8">5.1.3.3</ecNumber>
    </recommendedName>
</protein>
<evidence type="ECO:0000313" key="10">
    <source>
        <dbReference type="Proteomes" id="UP001516662"/>
    </source>
</evidence>
<proteinExistence type="inferred from homology"/>
<dbReference type="Proteomes" id="UP001516662">
    <property type="component" value="Unassembled WGS sequence"/>
</dbReference>
<sequence length="343" mass="38389">MNVTEKIFGSLNGEEIKSYTVTTKKGMEFTCIEYGCIITSIKVPDHEGNIEEIVLGFDTIDEYVDQSPYFGCIIGRNAGRIENASFELDGNMYSLSRNNGEHNLHGGPNGLDTVVWNSIIKIRENEVDIIFSYTSPHGEAGFPGNLNISVTYTINQNNELLISYEANTDQKTIVNLTNHTYFNLSGNLKRIILDHELTLKSDRYLELNSSFIPSGNEILTEGTVFDFRQGSSIKRGVVSNDPQIELVGGGYDHPFLLSTNNEKEIELLDRKSGRKLVIETDEPAVVLYTANSLGENLLIRGRQSENYLGICLETQKPPNRISSFIIEANATYRTKTKYSFQLG</sequence>
<evidence type="ECO:0000256" key="2">
    <source>
        <dbReference type="ARBA" id="ARBA00005028"/>
    </source>
</evidence>
<comment type="caution">
    <text evidence="9">The sequence shown here is derived from an EMBL/GenBank/DDBJ whole genome shotgun (WGS) entry which is preliminary data.</text>
</comment>
<dbReference type="EC" id="5.1.3.3" evidence="4 8"/>
<keyword evidence="6 8" id="KW-0413">Isomerase</keyword>
<accession>A0ABR9QH84</accession>
<keyword evidence="7 8" id="KW-0119">Carbohydrate metabolism</keyword>
<dbReference type="NCBIfam" id="NF008277">
    <property type="entry name" value="PRK11055.1"/>
    <property type="match status" value="1"/>
</dbReference>
<dbReference type="CDD" id="cd09019">
    <property type="entry name" value="galactose_mutarotase_like"/>
    <property type="match status" value="1"/>
</dbReference>
<evidence type="ECO:0000256" key="7">
    <source>
        <dbReference type="ARBA" id="ARBA00023277"/>
    </source>
</evidence>
<dbReference type="PROSITE" id="PS00545">
    <property type="entry name" value="ALDOSE_1_EPIMERASE"/>
    <property type="match status" value="1"/>
</dbReference>
<gene>
    <name evidence="9" type="ORF">IMZ08_07270</name>
</gene>
<evidence type="ECO:0000256" key="6">
    <source>
        <dbReference type="ARBA" id="ARBA00023235"/>
    </source>
</evidence>
<dbReference type="InterPro" id="IPR018052">
    <property type="entry name" value="Ald1_epimerase_CS"/>
</dbReference>
<dbReference type="InterPro" id="IPR014718">
    <property type="entry name" value="GH-type_carb-bd"/>
</dbReference>
<dbReference type="PANTHER" id="PTHR10091:SF0">
    <property type="entry name" value="GALACTOSE MUTAROTASE"/>
    <property type="match status" value="1"/>
</dbReference>
<dbReference type="RefSeq" id="WP_193535327.1">
    <property type="nucleotide sequence ID" value="NZ_JADCLJ010000018.1"/>
</dbReference>
<evidence type="ECO:0000256" key="4">
    <source>
        <dbReference type="ARBA" id="ARBA00013185"/>
    </source>
</evidence>
<reference evidence="9 10" key="1">
    <citation type="submission" date="2020-10" db="EMBL/GenBank/DDBJ databases">
        <title>Bacillus sp. HD4P25, an endophyte from a halophyte.</title>
        <authorList>
            <person name="Sun J.-Q."/>
        </authorList>
    </citation>
    <scope>NUCLEOTIDE SEQUENCE [LARGE SCALE GENOMIC DNA]</scope>
    <source>
        <strain evidence="9 10">YIM 93174</strain>
    </source>
</reference>
<comment type="catalytic activity">
    <reaction evidence="1 8">
        <text>alpha-D-glucose = beta-D-glucose</text>
        <dbReference type="Rhea" id="RHEA:10264"/>
        <dbReference type="ChEBI" id="CHEBI:15903"/>
        <dbReference type="ChEBI" id="CHEBI:17925"/>
        <dbReference type="EC" id="5.1.3.3"/>
    </reaction>
</comment>
<dbReference type="PANTHER" id="PTHR10091">
    <property type="entry name" value="ALDOSE-1-EPIMERASE"/>
    <property type="match status" value="1"/>
</dbReference>
<comment type="pathway">
    <text evidence="2 8">Carbohydrate metabolism; hexose metabolism.</text>
</comment>
<evidence type="ECO:0000256" key="5">
    <source>
        <dbReference type="ARBA" id="ARBA00014165"/>
    </source>
</evidence>